<accession>A0A0C9T3Q9</accession>
<reference evidence="2" key="2">
    <citation type="submission" date="2015-01" db="EMBL/GenBank/DDBJ databases">
        <title>Evolutionary Origins and Diversification of the Mycorrhizal Mutualists.</title>
        <authorList>
            <consortium name="DOE Joint Genome Institute"/>
            <consortium name="Mycorrhizal Genomics Consortium"/>
            <person name="Kohler A."/>
            <person name="Kuo A."/>
            <person name="Nagy L.G."/>
            <person name="Floudas D."/>
            <person name="Copeland A."/>
            <person name="Barry K.W."/>
            <person name="Cichocki N."/>
            <person name="Veneault-Fourrey C."/>
            <person name="LaButti K."/>
            <person name="Lindquist E.A."/>
            <person name="Lipzen A."/>
            <person name="Lundell T."/>
            <person name="Morin E."/>
            <person name="Murat C."/>
            <person name="Riley R."/>
            <person name="Ohm R."/>
            <person name="Sun H."/>
            <person name="Tunlid A."/>
            <person name="Henrissat B."/>
            <person name="Grigoriev I.V."/>
            <person name="Hibbett D.S."/>
            <person name="Martin F."/>
        </authorList>
    </citation>
    <scope>NUCLEOTIDE SEQUENCE [LARGE SCALE GENOMIC DNA]</scope>
    <source>
        <strain evidence="2">ATCC 200175</strain>
    </source>
</reference>
<dbReference type="Pfam" id="PF18759">
    <property type="entry name" value="Plavaka"/>
    <property type="match status" value="1"/>
</dbReference>
<feature type="non-terminal residue" evidence="1">
    <location>
        <position position="1"/>
    </location>
</feature>
<evidence type="ECO:0000313" key="1">
    <source>
        <dbReference type="EMBL" id="KIJ10240.1"/>
    </source>
</evidence>
<dbReference type="EMBL" id="KN819412">
    <property type="protein sequence ID" value="KIJ10240.1"/>
    <property type="molecule type" value="Genomic_DNA"/>
</dbReference>
<dbReference type="Proteomes" id="UP000053647">
    <property type="component" value="Unassembled WGS sequence"/>
</dbReference>
<dbReference type="AlphaFoldDB" id="A0A0C9T3Q9"/>
<sequence>LRSRAEVLPSGPRWLCTPMTPQHPTKRPVRLFYRDPIECLQAILSHLLFESHVSFVPRRVWASAAKVCRIYGEWLSGDHAWRIQDALPRGSTALGVVLSSDKTNISVMSGNHMAHPLLISLANIDTTVRSKTSLHAYLLLALLPICKFVHKESWVRSLLQDRLLHQALDVVLSPLKVAASVGIMMNDPVGNLRYCFTPLASWIADTPEESLLSVTSPKVSPITTATSKQFGDNFRHPLQTGESTLTAIDTVCAQYPPSDFKPFLKVIKQFGLNSVVELFWKGWALSDPSEFLTPEPLHHFHRMFWDHDTKWCIAAVGATELDFRFSVLQVAVGYRSFLTGSRNSSK</sequence>
<feature type="non-terminal residue" evidence="1">
    <location>
        <position position="346"/>
    </location>
</feature>
<dbReference type="OrthoDB" id="2418900at2759"/>
<protein>
    <submittedName>
        <fullName evidence="1">Uncharacterized protein</fullName>
    </submittedName>
</protein>
<organism evidence="1 2">
    <name type="scientific">Paxillus involutus ATCC 200175</name>
    <dbReference type="NCBI Taxonomy" id="664439"/>
    <lineage>
        <taxon>Eukaryota</taxon>
        <taxon>Fungi</taxon>
        <taxon>Dikarya</taxon>
        <taxon>Basidiomycota</taxon>
        <taxon>Agaricomycotina</taxon>
        <taxon>Agaricomycetes</taxon>
        <taxon>Agaricomycetidae</taxon>
        <taxon>Boletales</taxon>
        <taxon>Paxilineae</taxon>
        <taxon>Paxillaceae</taxon>
        <taxon>Paxillus</taxon>
    </lineage>
</organism>
<keyword evidence="2" id="KW-1185">Reference proteome</keyword>
<name>A0A0C9T3Q9_PAXIN</name>
<dbReference type="InterPro" id="IPR041078">
    <property type="entry name" value="Plavaka"/>
</dbReference>
<proteinExistence type="predicted"/>
<evidence type="ECO:0000313" key="2">
    <source>
        <dbReference type="Proteomes" id="UP000053647"/>
    </source>
</evidence>
<dbReference type="HOGENOM" id="CLU_006344_2_0_1"/>
<reference evidence="1 2" key="1">
    <citation type="submission" date="2014-06" db="EMBL/GenBank/DDBJ databases">
        <authorList>
            <consortium name="DOE Joint Genome Institute"/>
            <person name="Kuo A."/>
            <person name="Kohler A."/>
            <person name="Nagy L.G."/>
            <person name="Floudas D."/>
            <person name="Copeland A."/>
            <person name="Barry K.W."/>
            <person name="Cichocki N."/>
            <person name="Veneault-Fourrey C."/>
            <person name="LaButti K."/>
            <person name="Lindquist E.A."/>
            <person name="Lipzen A."/>
            <person name="Lundell T."/>
            <person name="Morin E."/>
            <person name="Murat C."/>
            <person name="Sun H."/>
            <person name="Tunlid A."/>
            <person name="Henrissat B."/>
            <person name="Grigoriev I.V."/>
            <person name="Hibbett D.S."/>
            <person name="Martin F."/>
            <person name="Nordberg H.P."/>
            <person name="Cantor M.N."/>
            <person name="Hua S.X."/>
        </authorList>
    </citation>
    <scope>NUCLEOTIDE SEQUENCE [LARGE SCALE GENOMIC DNA]</scope>
    <source>
        <strain evidence="1 2">ATCC 200175</strain>
    </source>
</reference>
<gene>
    <name evidence="1" type="ORF">PAXINDRAFT_86383</name>
</gene>